<keyword evidence="3 5" id="KW-1133">Transmembrane helix</keyword>
<protein>
    <recommendedName>
        <fullName evidence="6">HemY N-terminal domain-containing protein</fullName>
    </recommendedName>
</protein>
<dbReference type="Proteomes" id="UP000694001">
    <property type="component" value="Chromosome"/>
</dbReference>
<dbReference type="Pfam" id="PF07219">
    <property type="entry name" value="HemY_N"/>
    <property type="match status" value="1"/>
</dbReference>
<dbReference type="RefSeq" id="WP_218287109.1">
    <property type="nucleotide sequence ID" value="NZ_CP076448.1"/>
</dbReference>
<evidence type="ECO:0000256" key="2">
    <source>
        <dbReference type="ARBA" id="ARBA00022692"/>
    </source>
</evidence>
<dbReference type="GO" id="GO:0016020">
    <property type="term" value="C:membrane"/>
    <property type="evidence" value="ECO:0007669"/>
    <property type="project" value="UniProtKB-SubCell"/>
</dbReference>
<evidence type="ECO:0000259" key="6">
    <source>
        <dbReference type="Pfam" id="PF07219"/>
    </source>
</evidence>
<gene>
    <name evidence="7" type="ORF">KO353_07685</name>
</gene>
<feature type="transmembrane region" description="Helical" evidence="5">
    <location>
        <begin position="39"/>
        <end position="63"/>
    </location>
</feature>
<dbReference type="EMBL" id="CP076448">
    <property type="protein sequence ID" value="QXM26058.1"/>
    <property type="molecule type" value="Genomic_DNA"/>
</dbReference>
<dbReference type="AlphaFoldDB" id="A0A975U5Z1"/>
<dbReference type="InterPro" id="IPR010817">
    <property type="entry name" value="HemY_N"/>
</dbReference>
<comment type="subcellular location">
    <subcellularLocation>
        <location evidence="1">Membrane</location>
    </subcellularLocation>
</comment>
<evidence type="ECO:0000256" key="1">
    <source>
        <dbReference type="ARBA" id="ARBA00004370"/>
    </source>
</evidence>
<accession>A0A975U5Z1</accession>
<organism evidence="7 8">
    <name type="scientific">Elioraea tepida</name>
    <dbReference type="NCBI Taxonomy" id="2843330"/>
    <lineage>
        <taxon>Bacteria</taxon>
        <taxon>Pseudomonadati</taxon>
        <taxon>Pseudomonadota</taxon>
        <taxon>Alphaproteobacteria</taxon>
        <taxon>Acetobacterales</taxon>
        <taxon>Elioraeaceae</taxon>
        <taxon>Elioraea</taxon>
    </lineage>
</organism>
<name>A0A975U5Z1_9PROT</name>
<proteinExistence type="predicted"/>
<dbReference type="KEGG" id="elio:KO353_07685"/>
<keyword evidence="4 5" id="KW-0472">Membrane</keyword>
<evidence type="ECO:0000256" key="4">
    <source>
        <dbReference type="ARBA" id="ARBA00023136"/>
    </source>
</evidence>
<keyword evidence="8" id="KW-1185">Reference proteome</keyword>
<sequence length="444" mass="46411">MRLSLRILLVLALAVLVAFLFRAFPGAISIAFGPYLVELPVWLGALALALLLLVAMWAARLLVRMRWRLSRRGAARAEARRAAGDGAIVSALAALAAGDGAAAARDLRRARHALGETPLLLLLEGHAARVRGDEAAAKRAFARLSEIGPPGAFLGHRGLAALALERGDRDEAAAAGRAALALRPEAAWAKALVFDDAARRGDWAGALALLPKARKGTEEARRRAVLLLGAAAEEQDLKAALRMAEEAVELAPGLAPAHALRVKLLEALGERRRAQAALERGILSGAHPMLAELALAPRPGEDAAARARRAEALAAHARGQGEAELMAAIAAKEAGLWAKARRHVALAQAAGVDDRRTFLLLAEIATGESGGTEAGRAEAAQHLREASAARPEPAWWCSSCGARHEQWAAVCPSCGAVATLAWGTAPAQPGERKPLLLPAPVPGL</sequence>
<evidence type="ECO:0000313" key="7">
    <source>
        <dbReference type="EMBL" id="QXM26058.1"/>
    </source>
</evidence>
<keyword evidence="2 5" id="KW-0812">Transmembrane</keyword>
<reference evidence="7" key="1">
    <citation type="submission" date="2021-06" db="EMBL/GenBank/DDBJ databases">
        <title>Elioraea tepida, sp. nov., a moderately thermophilic aerobic anoxygenic phototrophic bacterium isolated from an alkaline siliceous hot spring mat community in Yellowstone National Park, WY, USA.</title>
        <authorList>
            <person name="Saini M.K."/>
            <person name="Yoshida S."/>
            <person name="Sebastian A."/>
            <person name="Hirose S."/>
            <person name="Hara E."/>
            <person name="Tamaki H."/>
            <person name="Soulier N.T."/>
            <person name="Albert I."/>
            <person name="Hanada S."/>
            <person name="Bryant D.A."/>
            <person name="Tank M."/>
        </authorList>
    </citation>
    <scope>NUCLEOTIDE SEQUENCE</scope>
    <source>
        <strain evidence="7">MS-P2</strain>
    </source>
</reference>
<evidence type="ECO:0000256" key="5">
    <source>
        <dbReference type="SAM" id="Phobius"/>
    </source>
</evidence>
<evidence type="ECO:0000313" key="8">
    <source>
        <dbReference type="Proteomes" id="UP000694001"/>
    </source>
</evidence>
<evidence type="ECO:0000256" key="3">
    <source>
        <dbReference type="ARBA" id="ARBA00022989"/>
    </source>
</evidence>
<feature type="domain" description="HemY N-terminal" evidence="6">
    <location>
        <begin position="26"/>
        <end position="132"/>
    </location>
</feature>